<organism evidence="1 2">
    <name type="scientific">Bifidobacterium aquikefiri</name>
    <dbReference type="NCBI Taxonomy" id="1653207"/>
    <lineage>
        <taxon>Bacteria</taxon>
        <taxon>Bacillati</taxon>
        <taxon>Actinomycetota</taxon>
        <taxon>Actinomycetes</taxon>
        <taxon>Bifidobacteriales</taxon>
        <taxon>Bifidobacteriaceae</taxon>
        <taxon>Bifidobacterium</taxon>
    </lineage>
</organism>
<evidence type="ECO:0000313" key="2">
    <source>
        <dbReference type="Proteomes" id="UP000216451"/>
    </source>
</evidence>
<sequence length="108" mass="12310">MEGVLPMGIYAINYTLRSPKEDHQSLVIMLRSFPLFCHVQNGFWIVQSPLDKDAIFQKLASVLVPGDKLFIMVYTNGGATWTGNQNESLAKLQDMLFDPKHERPSRKE</sequence>
<dbReference type="GeneID" id="98296490"/>
<accession>A0A261G1Q3</accession>
<protein>
    <submittedName>
        <fullName evidence="1">Uncharacterized protein</fullName>
    </submittedName>
</protein>
<keyword evidence="2" id="KW-1185">Reference proteome</keyword>
<comment type="caution">
    <text evidence="1">The sequence shown here is derived from an EMBL/GenBank/DDBJ whole genome shotgun (WGS) entry which is preliminary data.</text>
</comment>
<dbReference type="Proteomes" id="UP000216451">
    <property type="component" value="Unassembled WGS sequence"/>
</dbReference>
<dbReference type="AlphaFoldDB" id="A0A261G1Q3"/>
<gene>
    <name evidence="1" type="ORF">BAQU_1843</name>
</gene>
<reference evidence="1 2" key="1">
    <citation type="journal article" date="2017" name="BMC Genomics">
        <title>Comparative genomic and phylogenomic analyses of the Bifidobacteriaceae family.</title>
        <authorList>
            <person name="Lugli G.A."/>
            <person name="Milani C."/>
            <person name="Turroni F."/>
            <person name="Duranti S."/>
            <person name="Mancabelli L."/>
            <person name="Mangifesta M."/>
            <person name="Ferrario C."/>
            <person name="Modesto M."/>
            <person name="Mattarelli P."/>
            <person name="Jiri K."/>
            <person name="van Sinderen D."/>
            <person name="Ventura M."/>
        </authorList>
    </citation>
    <scope>NUCLEOTIDE SEQUENCE [LARGE SCALE GENOMIC DNA]</scope>
    <source>
        <strain evidence="1 2">LMG 28769</strain>
    </source>
</reference>
<name>A0A261G1Q3_9BIFI</name>
<dbReference type="RefSeq" id="WP_143242001.1">
    <property type="nucleotide sequence ID" value="NZ_JBDNSG010000001.1"/>
</dbReference>
<proteinExistence type="predicted"/>
<evidence type="ECO:0000313" key="1">
    <source>
        <dbReference type="EMBL" id="OZG65103.1"/>
    </source>
</evidence>
<dbReference type="EMBL" id="MWXA01000009">
    <property type="protein sequence ID" value="OZG65103.1"/>
    <property type="molecule type" value="Genomic_DNA"/>
</dbReference>